<evidence type="ECO:0000313" key="4">
    <source>
        <dbReference type="Proteomes" id="UP001324115"/>
    </source>
</evidence>
<feature type="domain" description="No apical meristem-associated C-terminal" evidence="2">
    <location>
        <begin position="246"/>
        <end position="425"/>
    </location>
</feature>
<comment type="caution">
    <text evidence="3">The sequence shown here is derived from an EMBL/GenBank/DDBJ whole genome shotgun (WGS) entry which is preliminary data.</text>
</comment>
<organism evidence="3 4">
    <name type="scientific">Quercus rubra</name>
    <name type="common">Northern red oak</name>
    <name type="synonym">Quercus borealis</name>
    <dbReference type="NCBI Taxonomy" id="3512"/>
    <lineage>
        <taxon>Eukaryota</taxon>
        <taxon>Viridiplantae</taxon>
        <taxon>Streptophyta</taxon>
        <taxon>Embryophyta</taxon>
        <taxon>Tracheophyta</taxon>
        <taxon>Spermatophyta</taxon>
        <taxon>Magnoliopsida</taxon>
        <taxon>eudicotyledons</taxon>
        <taxon>Gunneridae</taxon>
        <taxon>Pentapetalae</taxon>
        <taxon>rosids</taxon>
        <taxon>fabids</taxon>
        <taxon>Fagales</taxon>
        <taxon>Fagaceae</taxon>
        <taxon>Quercus</taxon>
    </lineage>
</organism>
<dbReference type="InterPro" id="IPR027417">
    <property type="entry name" value="P-loop_NTPase"/>
</dbReference>
<evidence type="ECO:0000256" key="1">
    <source>
        <dbReference type="SAM" id="MobiDB-lite"/>
    </source>
</evidence>
<dbReference type="PANTHER" id="PTHR45125">
    <property type="entry name" value="F21J9.4-RELATED"/>
    <property type="match status" value="1"/>
</dbReference>
<name>A0AAN7J6B5_QUERU</name>
<dbReference type="AlphaFoldDB" id="A0AAN7J6B5"/>
<reference evidence="3 4" key="1">
    <citation type="journal article" date="2023" name="G3 (Bethesda)">
        <title>A haplotype-resolved chromosome-scale genome for Quercus rubra L. provides insights into the genetics of adaptive traits for red oak species.</title>
        <authorList>
            <person name="Kapoor B."/>
            <person name="Jenkins J."/>
            <person name="Schmutz J."/>
            <person name="Zhebentyayeva T."/>
            <person name="Kuelheim C."/>
            <person name="Coggeshall M."/>
            <person name="Heim C."/>
            <person name="Lasky J.R."/>
            <person name="Leites L."/>
            <person name="Islam-Faridi N."/>
            <person name="Romero-Severson J."/>
            <person name="DeLeo V.L."/>
            <person name="Lucas S.M."/>
            <person name="Lazic D."/>
            <person name="Gailing O."/>
            <person name="Carlson J."/>
            <person name="Staton M."/>
        </authorList>
    </citation>
    <scope>NUCLEOTIDE SEQUENCE [LARGE SCALE GENOMIC DNA]</scope>
    <source>
        <strain evidence="3">Pseudo-F2</strain>
    </source>
</reference>
<proteinExistence type="predicted"/>
<evidence type="ECO:0000313" key="3">
    <source>
        <dbReference type="EMBL" id="KAK4599757.1"/>
    </source>
</evidence>
<dbReference type="Gene3D" id="3.40.50.300">
    <property type="entry name" value="P-loop containing nucleotide triphosphate hydrolases"/>
    <property type="match status" value="1"/>
</dbReference>
<dbReference type="PANTHER" id="PTHR45125:SF51">
    <property type="entry name" value="F21J9.4-RELATED"/>
    <property type="match status" value="1"/>
</dbReference>
<dbReference type="EMBL" id="JAXUIC010000002">
    <property type="protein sequence ID" value="KAK4599757.1"/>
    <property type="molecule type" value="Genomic_DNA"/>
</dbReference>
<dbReference type="InterPro" id="IPR029466">
    <property type="entry name" value="NAM-associated_C"/>
</dbReference>
<gene>
    <name evidence="3" type="ORF">RGQ29_009694</name>
</gene>
<sequence>MLMKATERGGYGGERYEQLEFQKKVSQCYQVLHDASWKIVDACQPIEDIEKQLQELVLECVMTCQKGKSLANLWSRIDSQTQGDTCFTNPLQRGSNTENKFMMESPNQMGQHLNPHARVSYQESPSQVEMEPTVKKSQRGSNFTIEEDLLLVSAWLTICLDAVQGNEQKHKTYWRRIWDYFQNKKTFISERSPTSLMNWWSTIQLGTDNFCGCLAPVESKHQSGLNGHDKIRKAKRMYQELHKTLFQFDHCWNMLRCQPKWLEHNERQRIKRIRNAMPSSPSTPELINIGEDDVSHDTFVDLERPPDKKVEKERVSKRKNEDNTSLKLTGISNEIEEEKNINDKEIEILEITCFKEQEQDCIKQEQEQKRIFIKKEQVQEQERLHIMQEKLRMEQLKEEERIIMMDTSSLSQIQQEYYHQRQMEILES</sequence>
<feature type="region of interest" description="Disordered" evidence="1">
    <location>
        <begin position="297"/>
        <end position="322"/>
    </location>
</feature>
<evidence type="ECO:0000259" key="2">
    <source>
        <dbReference type="Pfam" id="PF14303"/>
    </source>
</evidence>
<dbReference type="Pfam" id="PF14303">
    <property type="entry name" value="NAM-associated"/>
    <property type="match status" value="1"/>
</dbReference>
<protein>
    <recommendedName>
        <fullName evidence="2">No apical meristem-associated C-terminal domain-containing protein</fullName>
    </recommendedName>
</protein>
<accession>A0AAN7J6B5</accession>
<dbReference type="Proteomes" id="UP001324115">
    <property type="component" value="Unassembled WGS sequence"/>
</dbReference>
<keyword evidence="4" id="KW-1185">Reference proteome</keyword>